<dbReference type="GO" id="GO:0016987">
    <property type="term" value="F:sigma factor activity"/>
    <property type="evidence" value="ECO:0007669"/>
    <property type="project" value="UniProtKB-KW"/>
</dbReference>
<accession>A0A975BG75</accession>
<feature type="domain" description="RNA polymerase sigma factor 70 region 4 type 2" evidence="5">
    <location>
        <begin position="141"/>
        <end position="193"/>
    </location>
</feature>
<name>A0A975BG75_9BACT</name>
<dbReference type="KEGG" id="dmm:dnm_007860"/>
<evidence type="ECO:0000313" key="7">
    <source>
        <dbReference type="Proteomes" id="UP000663722"/>
    </source>
</evidence>
<dbReference type="SUPFAM" id="SSF88659">
    <property type="entry name" value="Sigma3 and sigma4 domains of RNA polymerase sigma factors"/>
    <property type="match status" value="1"/>
</dbReference>
<keyword evidence="7" id="KW-1185">Reference proteome</keyword>
<proteinExistence type="inferred from homology"/>
<evidence type="ECO:0000256" key="3">
    <source>
        <dbReference type="ARBA" id="ARBA00023082"/>
    </source>
</evidence>
<dbReference type="Proteomes" id="UP000663722">
    <property type="component" value="Chromosome"/>
</dbReference>
<dbReference type="Gene3D" id="1.10.10.10">
    <property type="entry name" value="Winged helix-like DNA-binding domain superfamily/Winged helix DNA-binding domain"/>
    <property type="match status" value="1"/>
</dbReference>
<dbReference type="InterPro" id="IPR013324">
    <property type="entry name" value="RNA_pol_sigma_r3/r4-like"/>
</dbReference>
<dbReference type="InterPro" id="IPR014284">
    <property type="entry name" value="RNA_pol_sigma-70_dom"/>
</dbReference>
<evidence type="ECO:0000256" key="4">
    <source>
        <dbReference type="ARBA" id="ARBA00023163"/>
    </source>
</evidence>
<dbReference type="EMBL" id="CP061800">
    <property type="protein sequence ID" value="QTA84786.1"/>
    <property type="molecule type" value="Genomic_DNA"/>
</dbReference>
<dbReference type="GO" id="GO:0006352">
    <property type="term" value="P:DNA-templated transcription initiation"/>
    <property type="evidence" value="ECO:0007669"/>
    <property type="project" value="InterPro"/>
</dbReference>
<keyword evidence="4" id="KW-0804">Transcription</keyword>
<keyword evidence="3" id="KW-0731">Sigma factor</keyword>
<dbReference type="InterPro" id="IPR039425">
    <property type="entry name" value="RNA_pol_sigma-70-like"/>
</dbReference>
<dbReference type="InterPro" id="IPR013325">
    <property type="entry name" value="RNA_pol_sigma_r2"/>
</dbReference>
<protein>
    <submittedName>
        <fullName evidence="6">RNA polymerase sigma factor, sigma-70 family</fullName>
    </submittedName>
</protein>
<evidence type="ECO:0000259" key="5">
    <source>
        <dbReference type="Pfam" id="PF08281"/>
    </source>
</evidence>
<organism evidence="6 7">
    <name type="scientific">Desulfonema magnum</name>
    <dbReference type="NCBI Taxonomy" id="45655"/>
    <lineage>
        <taxon>Bacteria</taxon>
        <taxon>Pseudomonadati</taxon>
        <taxon>Thermodesulfobacteriota</taxon>
        <taxon>Desulfobacteria</taxon>
        <taxon>Desulfobacterales</taxon>
        <taxon>Desulfococcaceae</taxon>
        <taxon>Desulfonema</taxon>
    </lineage>
</organism>
<dbReference type="Gene3D" id="1.10.1740.10">
    <property type="match status" value="1"/>
</dbReference>
<evidence type="ECO:0000256" key="2">
    <source>
        <dbReference type="ARBA" id="ARBA00023015"/>
    </source>
</evidence>
<reference evidence="6" key="1">
    <citation type="journal article" date="2021" name="Microb. Physiol.">
        <title>Proteogenomic Insights into the Physiology of Marine, Sulfate-Reducing, Filamentous Desulfonema limicola and Desulfonema magnum.</title>
        <authorList>
            <person name="Schnaars V."/>
            <person name="Wohlbrand L."/>
            <person name="Scheve S."/>
            <person name="Hinrichs C."/>
            <person name="Reinhardt R."/>
            <person name="Rabus R."/>
        </authorList>
    </citation>
    <scope>NUCLEOTIDE SEQUENCE</scope>
    <source>
        <strain evidence="6">4be13</strain>
    </source>
</reference>
<dbReference type="SUPFAM" id="SSF88946">
    <property type="entry name" value="Sigma2 domain of RNA polymerase sigma factors"/>
    <property type="match status" value="1"/>
</dbReference>
<evidence type="ECO:0000313" key="6">
    <source>
        <dbReference type="EMBL" id="QTA84786.1"/>
    </source>
</evidence>
<dbReference type="InterPro" id="IPR036388">
    <property type="entry name" value="WH-like_DNA-bd_sf"/>
</dbReference>
<evidence type="ECO:0000256" key="1">
    <source>
        <dbReference type="ARBA" id="ARBA00010641"/>
    </source>
</evidence>
<dbReference type="GO" id="GO:0003677">
    <property type="term" value="F:DNA binding"/>
    <property type="evidence" value="ECO:0007669"/>
    <property type="project" value="InterPro"/>
</dbReference>
<dbReference type="InterPro" id="IPR013249">
    <property type="entry name" value="RNA_pol_sigma70_r4_t2"/>
</dbReference>
<dbReference type="RefSeq" id="WP_207681118.1">
    <property type="nucleotide sequence ID" value="NZ_CP061800.1"/>
</dbReference>
<dbReference type="NCBIfam" id="TIGR02937">
    <property type="entry name" value="sigma70-ECF"/>
    <property type="match status" value="1"/>
</dbReference>
<sequence length="203" mass="23651">MKPSQTEDKELLSRCLAGDRDASEIFVQQYSSLVYWAVQNILVLKHIRFTEDDLHDLHNSVFLQLFEKQCKKLRQYRGDKGCTLATWIRTLTVRITLNYLRKKGVDSIEGRSVLIPLEELSDLREEKAGPWELLEKSEQHRMLRHGMQNLPPRERLFLKLHFDKGLSIPEAAETMEISVQNAYTIKHRAIQKLKSYVASVTKS</sequence>
<gene>
    <name evidence="6" type="ORF">dnm_007860</name>
</gene>
<keyword evidence="2" id="KW-0805">Transcription regulation</keyword>
<comment type="similarity">
    <text evidence="1">Belongs to the sigma-70 factor family. ECF subfamily.</text>
</comment>
<dbReference type="PANTHER" id="PTHR43133:SF51">
    <property type="entry name" value="RNA POLYMERASE SIGMA FACTOR"/>
    <property type="match status" value="1"/>
</dbReference>
<dbReference type="Pfam" id="PF08281">
    <property type="entry name" value="Sigma70_r4_2"/>
    <property type="match status" value="1"/>
</dbReference>
<dbReference type="CDD" id="cd06171">
    <property type="entry name" value="Sigma70_r4"/>
    <property type="match status" value="1"/>
</dbReference>
<dbReference type="AlphaFoldDB" id="A0A975BG75"/>
<dbReference type="PANTHER" id="PTHR43133">
    <property type="entry name" value="RNA POLYMERASE ECF-TYPE SIGMA FACTO"/>
    <property type="match status" value="1"/>
</dbReference>